<reference evidence="1" key="1">
    <citation type="journal article" date="2023" name="bioRxiv">
        <title>Improved chromosome-level genome assembly for marigold (Tagetes erecta).</title>
        <authorList>
            <person name="Jiang F."/>
            <person name="Yuan L."/>
            <person name="Wang S."/>
            <person name="Wang H."/>
            <person name="Xu D."/>
            <person name="Wang A."/>
            <person name="Fan W."/>
        </authorList>
    </citation>
    <scope>NUCLEOTIDE SEQUENCE</scope>
    <source>
        <strain evidence="1">WSJ</strain>
        <tissue evidence="1">Leaf</tissue>
    </source>
</reference>
<evidence type="ECO:0000313" key="2">
    <source>
        <dbReference type="Proteomes" id="UP001229421"/>
    </source>
</evidence>
<gene>
    <name evidence="1" type="ORF">QVD17_38811</name>
</gene>
<comment type="caution">
    <text evidence="1">The sequence shown here is derived from an EMBL/GenBank/DDBJ whole genome shotgun (WGS) entry which is preliminary data.</text>
</comment>
<name>A0AAD8JNV2_TARER</name>
<proteinExistence type="predicted"/>
<keyword evidence="2" id="KW-1185">Reference proteome</keyword>
<dbReference type="EMBL" id="JAUHHV010000011">
    <property type="protein sequence ID" value="KAK1407198.1"/>
    <property type="molecule type" value="Genomic_DNA"/>
</dbReference>
<accession>A0AAD8JNV2</accession>
<dbReference type="AlphaFoldDB" id="A0AAD8JNV2"/>
<evidence type="ECO:0000313" key="1">
    <source>
        <dbReference type="EMBL" id="KAK1407198.1"/>
    </source>
</evidence>
<organism evidence="1 2">
    <name type="scientific">Tagetes erecta</name>
    <name type="common">African marigold</name>
    <dbReference type="NCBI Taxonomy" id="13708"/>
    <lineage>
        <taxon>Eukaryota</taxon>
        <taxon>Viridiplantae</taxon>
        <taxon>Streptophyta</taxon>
        <taxon>Embryophyta</taxon>
        <taxon>Tracheophyta</taxon>
        <taxon>Spermatophyta</taxon>
        <taxon>Magnoliopsida</taxon>
        <taxon>eudicotyledons</taxon>
        <taxon>Gunneridae</taxon>
        <taxon>Pentapetalae</taxon>
        <taxon>asterids</taxon>
        <taxon>campanulids</taxon>
        <taxon>Asterales</taxon>
        <taxon>Asteraceae</taxon>
        <taxon>Asteroideae</taxon>
        <taxon>Heliantheae alliance</taxon>
        <taxon>Tageteae</taxon>
        <taxon>Tagetes</taxon>
    </lineage>
</organism>
<protein>
    <submittedName>
        <fullName evidence="1">Uncharacterized protein</fullName>
    </submittedName>
</protein>
<dbReference type="Proteomes" id="UP001229421">
    <property type="component" value="Unassembled WGS sequence"/>
</dbReference>
<sequence>MTSTNGTKCHYTCFISGVMFLSNFIWKFPGLQTSFAPYPKLGFGPMGRVVNRQSTECESLTHHLGFVFVFYSPTHQFLYKSYQIKSHSSSP</sequence>